<dbReference type="Pfam" id="PF13738">
    <property type="entry name" value="Pyr_redox_3"/>
    <property type="match status" value="1"/>
</dbReference>
<keyword evidence="2" id="KW-0503">Monooxygenase</keyword>
<sequence>MPRRGHAPVVVIGSGPCGLAIARQLLHEQDVEASILDRASAPAATWRARYDGFRLNTCGFWSHLPGQRIPLSRGRWPTRDDMVAYFDDYARQQGLRPEFGVTVTRVDRRDGVWELTTDVETRTAAAVIVATGNYHTPDLPAWPGMEGFTGDVVHSADYRNAERFAGLDVLVVGSGNSATDIVLQLCDGVARRVTMAVRATPHFVPRSAAGIPVDAFSPAFSRLPVPVLDRAAAVMQRAWFGDLTDRGLPTPTEGIYTALLSEGRIPTIGDQLVPRIMDGRIRVVGAVESFDVDRVLLADGTSVEPDVVIAATGYRRGLEPMVGHLGVLDADGGPVSNGLPSAAPGLWFAGYDEPLIGPLKSFRLGASPLAADVARYVAAV</sequence>
<dbReference type="InterPro" id="IPR050982">
    <property type="entry name" value="Auxin_biosynth/cation_transpt"/>
</dbReference>
<dbReference type="PANTHER" id="PTHR43539">
    <property type="entry name" value="FLAVIN-BINDING MONOOXYGENASE-LIKE PROTEIN (AFU_ORTHOLOGUE AFUA_4G09220)"/>
    <property type="match status" value="1"/>
</dbReference>
<dbReference type="SUPFAM" id="SSF51905">
    <property type="entry name" value="FAD/NAD(P)-binding domain"/>
    <property type="match status" value="2"/>
</dbReference>
<dbReference type="Proteomes" id="UP000467428">
    <property type="component" value="Chromosome"/>
</dbReference>
<dbReference type="PRINTS" id="PR00368">
    <property type="entry name" value="FADPNR"/>
</dbReference>
<dbReference type="InterPro" id="IPR036188">
    <property type="entry name" value="FAD/NAD-bd_sf"/>
</dbReference>
<dbReference type="PRINTS" id="PR00469">
    <property type="entry name" value="PNDRDTASEII"/>
</dbReference>
<dbReference type="AlphaFoldDB" id="A0A7I7S1K5"/>
<reference evidence="2 3" key="1">
    <citation type="journal article" date="2019" name="Emerg. Microbes Infect.">
        <title>Comprehensive subspecies identification of 175 nontuberculous mycobacteria species based on 7547 genomic profiles.</title>
        <authorList>
            <person name="Matsumoto Y."/>
            <person name="Kinjo T."/>
            <person name="Motooka D."/>
            <person name="Nabeya D."/>
            <person name="Jung N."/>
            <person name="Uechi K."/>
            <person name="Horii T."/>
            <person name="Iida T."/>
            <person name="Fujita J."/>
            <person name="Nakamura S."/>
        </authorList>
    </citation>
    <scope>NUCLEOTIDE SEQUENCE [LARGE SCALE GENOMIC DNA]</scope>
    <source>
        <strain evidence="2 3">JCM 18538</strain>
    </source>
</reference>
<evidence type="ECO:0000313" key="3">
    <source>
        <dbReference type="Proteomes" id="UP000467428"/>
    </source>
</evidence>
<dbReference type="EMBL" id="AP022593">
    <property type="protein sequence ID" value="BBY50772.1"/>
    <property type="molecule type" value="Genomic_DNA"/>
</dbReference>
<dbReference type="GO" id="GO:0005829">
    <property type="term" value="C:cytosol"/>
    <property type="evidence" value="ECO:0007669"/>
    <property type="project" value="TreeGrafter"/>
</dbReference>
<dbReference type="RefSeq" id="WP_163920439.1">
    <property type="nucleotide sequence ID" value="NZ_AP022593.1"/>
</dbReference>
<name>A0A7I7S1K5_9MYCO</name>
<geneLocation type="plasmid" evidence="3">
    <name>pjcm18538 dna</name>
</geneLocation>
<dbReference type="PANTHER" id="PTHR43539:SF78">
    <property type="entry name" value="FLAVIN-CONTAINING MONOOXYGENASE"/>
    <property type="match status" value="1"/>
</dbReference>
<dbReference type="GO" id="GO:0050660">
    <property type="term" value="F:flavin adenine dinucleotide binding"/>
    <property type="evidence" value="ECO:0007669"/>
    <property type="project" value="TreeGrafter"/>
</dbReference>
<proteinExistence type="predicted"/>
<dbReference type="GO" id="GO:0004497">
    <property type="term" value="F:monooxygenase activity"/>
    <property type="evidence" value="ECO:0007669"/>
    <property type="project" value="UniProtKB-KW"/>
</dbReference>
<gene>
    <name evidence="2" type="ORF">MARA_42400</name>
</gene>
<evidence type="ECO:0000256" key="1">
    <source>
        <dbReference type="ARBA" id="ARBA00023002"/>
    </source>
</evidence>
<keyword evidence="3" id="KW-1185">Reference proteome</keyword>
<dbReference type="KEGG" id="marz:MARA_42400"/>
<dbReference type="Gene3D" id="3.50.50.60">
    <property type="entry name" value="FAD/NAD(P)-binding domain"/>
    <property type="match status" value="1"/>
</dbReference>
<keyword evidence="1" id="KW-0560">Oxidoreductase</keyword>
<protein>
    <submittedName>
        <fullName evidence="2">Monooxygenase</fullName>
    </submittedName>
</protein>
<evidence type="ECO:0000313" key="2">
    <source>
        <dbReference type="EMBL" id="BBY50772.1"/>
    </source>
</evidence>
<accession>A0A7I7S1K5</accession>
<organism evidence="2 3">
    <name type="scientific">Mycolicibacterium arabiense</name>
    <dbReference type="NCBI Taxonomy" id="1286181"/>
    <lineage>
        <taxon>Bacteria</taxon>
        <taxon>Bacillati</taxon>
        <taxon>Actinomycetota</taxon>
        <taxon>Actinomycetes</taxon>
        <taxon>Mycobacteriales</taxon>
        <taxon>Mycobacteriaceae</taxon>
        <taxon>Mycolicibacterium</taxon>
    </lineage>
</organism>